<dbReference type="InterPro" id="IPR050300">
    <property type="entry name" value="GDXG_lipolytic_enzyme"/>
</dbReference>
<proteinExistence type="predicted"/>
<dbReference type="OrthoDB" id="9815425at2"/>
<accession>W7UXR1</accession>
<evidence type="ECO:0000313" key="4">
    <source>
        <dbReference type="Proteomes" id="UP000019365"/>
    </source>
</evidence>
<dbReference type="PANTHER" id="PTHR48081">
    <property type="entry name" value="AB HYDROLASE SUPERFAMILY PROTEIN C4A8.06C"/>
    <property type="match status" value="1"/>
</dbReference>
<evidence type="ECO:0000256" key="1">
    <source>
        <dbReference type="ARBA" id="ARBA00022801"/>
    </source>
</evidence>
<dbReference type="InterPro" id="IPR029058">
    <property type="entry name" value="AB_hydrolase_fold"/>
</dbReference>
<comment type="caution">
    <text evidence="3">The sequence shown here is derived from an EMBL/GenBank/DDBJ whole genome shotgun (WGS) entry which is preliminary data.</text>
</comment>
<dbReference type="AlphaFoldDB" id="W7UXR1"/>
<dbReference type="RefSeq" id="WP_037300420.1">
    <property type="nucleotide sequence ID" value="NZ_ATAX01000028.1"/>
</dbReference>
<keyword evidence="1" id="KW-0378">Hydrolase</keyword>
<reference evidence="3 4" key="1">
    <citation type="journal article" date="2014" name="PLoS ONE">
        <title>Rumen cellulosomics: divergent fiber-degrading strategies revealed by comparative genome-wide analysis of six ruminococcal strains.</title>
        <authorList>
            <person name="Dassa B."/>
            <person name="Borovok I."/>
            <person name="Ruimy-Israeli V."/>
            <person name="Lamed R."/>
            <person name="Flint H.J."/>
            <person name="Duncan S.H."/>
            <person name="Henrissat B."/>
            <person name="Coutinho P."/>
            <person name="Morrison M."/>
            <person name="Mosoni P."/>
            <person name="Yeoman C.J."/>
            <person name="White B.A."/>
            <person name="Bayer E.A."/>
        </authorList>
    </citation>
    <scope>NUCLEOTIDE SEQUENCE [LARGE SCALE GENOMIC DNA]</scope>
    <source>
        <strain evidence="3 4">007c</strain>
    </source>
</reference>
<dbReference type="GO" id="GO:0016787">
    <property type="term" value="F:hydrolase activity"/>
    <property type="evidence" value="ECO:0007669"/>
    <property type="project" value="UniProtKB-KW"/>
</dbReference>
<dbReference type="Pfam" id="PF07859">
    <property type="entry name" value="Abhydrolase_3"/>
    <property type="match status" value="1"/>
</dbReference>
<protein>
    <recommendedName>
        <fullName evidence="2">Alpha/beta hydrolase fold-3 domain-containing protein</fullName>
    </recommendedName>
</protein>
<dbReference type="Proteomes" id="UP000019365">
    <property type="component" value="Unassembled WGS sequence"/>
</dbReference>
<dbReference type="Gene3D" id="3.40.50.1820">
    <property type="entry name" value="alpha/beta hydrolase"/>
    <property type="match status" value="1"/>
</dbReference>
<dbReference type="PANTHER" id="PTHR48081:SF8">
    <property type="entry name" value="ALPHA_BETA HYDROLASE FOLD-3 DOMAIN-CONTAINING PROTEIN-RELATED"/>
    <property type="match status" value="1"/>
</dbReference>
<keyword evidence="4" id="KW-1185">Reference proteome</keyword>
<gene>
    <name evidence="3" type="ORF">RF007C_16195</name>
</gene>
<name>W7UXR1_RUMFL</name>
<organism evidence="3 4">
    <name type="scientific">Ruminococcus flavefaciens 007c</name>
    <dbReference type="NCBI Taxonomy" id="1341157"/>
    <lineage>
        <taxon>Bacteria</taxon>
        <taxon>Bacillati</taxon>
        <taxon>Bacillota</taxon>
        <taxon>Clostridia</taxon>
        <taxon>Eubacteriales</taxon>
        <taxon>Oscillospiraceae</taxon>
        <taxon>Ruminococcus</taxon>
    </lineage>
</organism>
<sequence>MKFIVKKIIQFYMRDFTALCSLDNPRFAAELARLKKKLPGTSAPPKRIRRAMDTEKHRVKGGVYFTARDKVHRSNKKVLFLHGGGFFLEALPLHWKLCQRLARDTGCEIIFPQYPMVPESNAIEAHKMLMEVYRKLIKTSRPEDITVIGDSAGGTLALSLSMLARDSGLPLANEIVLISPGFRTDGMNEKERRRAEYIKEHDSILGRFPIDKISELWLRGLDSGDARANVIRTELKGFPHITMFSGTHDILNIPARRFVSRMKKEGHPFSYYEKKGGAHDYALLKRYRREYEVMVSRIKGSGF</sequence>
<evidence type="ECO:0000313" key="3">
    <source>
        <dbReference type="EMBL" id="EWM53152.1"/>
    </source>
</evidence>
<dbReference type="eggNOG" id="COG0657">
    <property type="taxonomic scope" value="Bacteria"/>
</dbReference>
<feature type="domain" description="Alpha/beta hydrolase fold-3" evidence="2">
    <location>
        <begin position="78"/>
        <end position="282"/>
    </location>
</feature>
<dbReference type="InterPro" id="IPR013094">
    <property type="entry name" value="AB_hydrolase_3"/>
</dbReference>
<dbReference type="SUPFAM" id="SSF53474">
    <property type="entry name" value="alpha/beta-Hydrolases"/>
    <property type="match status" value="1"/>
</dbReference>
<dbReference type="PATRIC" id="fig|1341157.4.peg.2637"/>
<dbReference type="EMBL" id="ATAX01000028">
    <property type="protein sequence ID" value="EWM53152.1"/>
    <property type="molecule type" value="Genomic_DNA"/>
</dbReference>
<evidence type="ECO:0000259" key="2">
    <source>
        <dbReference type="Pfam" id="PF07859"/>
    </source>
</evidence>